<dbReference type="AlphaFoldDB" id="A0AA39QK90"/>
<name>A0AA39QK90_9AGAR</name>
<accession>A0AA39QK90</accession>
<comment type="caution">
    <text evidence="1">The sequence shown here is derived from an EMBL/GenBank/DDBJ whole genome shotgun (WGS) entry which is preliminary data.</text>
</comment>
<protein>
    <submittedName>
        <fullName evidence="1">Uncharacterized protein</fullName>
    </submittedName>
</protein>
<organism evidence="1 2">
    <name type="scientific">Armillaria luteobubalina</name>
    <dbReference type="NCBI Taxonomy" id="153913"/>
    <lineage>
        <taxon>Eukaryota</taxon>
        <taxon>Fungi</taxon>
        <taxon>Dikarya</taxon>
        <taxon>Basidiomycota</taxon>
        <taxon>Agaricomycotina</taxon>
        <taxon>Agaricomycetes</taxon>
        <taxon>Agaricomycetidae</taxon>
        <taxon>Agaricales</taxon>
        <taxon>Marasmiineae</taxon>
        <taxon>Physalacriaceae</taxon>
        <taxon>Armillaria</taxon>
    </lineage>
</organism>
<evidence type="ECO:0000313" key="2">
    <source>
        <dbReference type="Proteomes" id="UP001175228"/>
    </source>
</evidence>
<keyword evidence="2" id="KW-1185">Reference proteome</keyword>
<reference evidence="1" key="1">
    <citation type="submission" date="2023-06" db="EMBL/GenBank/DDBJ databases">
        <authorList>
            <consortium name="Lawrence Berkeley National Laboratory"/>
            <person name="Ahrendt S."/>
            <person name="Sahu N."/>
            <person name="Indic B."/>
            <person name="Wong-Bajracharya J."/>
            <person name="Merenyi Z."/>
            <person name="Ke H.-M."/>
            <person name="Monk M."/>
            <person name="Kocsube S."/>
            <person name="Drula E."/>
            <person name="Lipzen A."/>
            <person name="Balint B."/>
            <person name="Henrissat B."/>
            <person name="Andreopoulos B."/>
            <person name="Martin F.M."/>
            <person name="Harder C.B."/>
            <person name="Rigling D."/>
            <person name="Ford K.L."/>
            <person name="Foster G.D."/>
            <person name="Pangilinan J."/>
            <person name="Papanicolaou A."/>
            <person name="Barry K."/>
            <person name="LaButti K."/>
            <person name="Viragh M."/>
            <person name="Koriabine M."/>
            <person name="Yan M."/>
            <person name="Riley R."/>
            <person name="Champramary S."/>
            <person name="Plett K.L."/>
            <person name="Tsai I.J."/>
            <person name="Slot J."/>
            <person name="Sipos G."/>
            <person name="Plett J."/>
            <person name="Nagy L.G."/>
            <person name="Grigoriev I.V."/>
        </authorList>
    </citation>
    <scope>NUCLEOTIDE SEQUENCE</scope>
    <source>
        <strain evidence="1">HWK02</strain>
    </source>
</reference>
<proteinExistence type="predicted"/>
<evidence type="ECO:0000313" key="1">
    <source>
        <dbReference type="EMBL" id="KAK0503540.1"/>
    </source>
</evidence>
<gene>
    <name evidence="1" type="ORF">EDD18DRAFT_635754</name>
</gene>
<dbReference type="Proteomes" id="UP001175228">
    <property type="component" value="Unassembled WGS sequence"/>
</dbReference>
<dbReference type="EMBL" id="JAUEPU010000004">
    <property type="protein sequence ID" value="KAK0503540.1"/>
    <property type="molecule type" value="Genomic_DNA"/>
</dbReference>
<sequence>MHLAEALLIHDKGDSSYHRRHTVLTKTYKSKLLIFLRATKDGTLPDASIRSVYNVSTFNRCKPVNPTFMKLGWYDRRVDIIMINNDSTERVADASECHEESHLSLLSLHSHPAANPPPICGTLNPSSNNESSLSKTCKKDKPMQSMEHKHNVQQECCLQLLWCQYISKLLRMSYLCTFKF</sequence>